<protein>
    <submittedName>
        <fullName evidence="1">Uncharacterized protein</fullName>
    </submittedName>
</protein>
<evidence type="ECO:0000313" key="2">
    <source>
        <dbReference type="Proteomes" id="UP000045285"/>
    </source>
</evidence>
<keyword evidence="2" id="KW-1185">Reference proteome</keyword>
<reference evidence="2" key="1">
    <citation type="submission" date="2014-08" db="EMBL/GenBank/DDBJ databases">
        <authorList>
            <person name="Moulin L."/>
        </authorList>
    </citation>
    <scope>NUCLEOTIDE SEQUENCE [LARGE SCALE GENOMIC DNA]</scope>
</reference>
<dbReference type="AlphaFoldDB" id="A0A090E146"/>
<accession>A0A090E146</accession>
<evidence type="ECO:0000313" key="1">
    <source>
        <dbReference type="EMBL" id="CDX23104.1"/>
    </source>
</evidence>
<name>A0A090E146_MESPL</name>
<sequence length="136" mass="14607">MMASTGPLAGPIRSPVHSLTAKPGFSVSTTLRTIRAALSAASIPTSRYVASAPFPSRTVVHRPVDRNPDLLRKSTARAGFPARGMTIPLRHLVFRRDAPHHLSVFNELKGGDPMSSDFVFHNVSSADCTSGKQSSR</sequence>
<dbReference type="EMBL" id="CCMZ01000034">
    <property type="protein sequence ID" value="CDX23104.1"/>
    <property type="molecule type" value="Genomic_DNA"/>
</dbReference>
<proteinExistence type="predicted"/>
<dbReference type="Proteomes" id="UP000045285">
    <property type="component" value="Unassembled WGS sequence"/>
</dbReference>
<organism evidence="1 2">
    <name type="scientific">Mesorhizobium plurifarium</name>
    <dbReference type="NCBI Taxonomy" id="69974"/>
    <lineage>
        <taxon>Bacteria</taxon>
        <taxon>Pseudomonadati</taxon>
        <taxon>Pseudomonadota</taxon>
        <taxon>Alphaproteobacteria</taxon>
        <taxon>Hyphomicrobiales</taxon>
        <taxon>Phyllobacteriaceae</taxon>
        <taxon>Mesorhizobium</taxon>
    </lineage>
</organism>
<gene>
    <name evidence="1" type="ORF">MPL3356_40228</name>
</gene>